<dbReference type="PANTHER" id="PTHR21266:SF60">
    <property type="entry name" value="3-KETOSTEROID-9-ALPHA-MONOOXYGENASE, OXYGENASE COMPONENT"/>
    <property type="match status" value="1"/>
</dbReference>
<name>A0A1X7BNF2_9RHOB</name>
<keyword evidence="1 3" id="KW-0560">Oxidoreductase</keyword>
<dbReference type="Proteomes" id="UP000193224">
    <property type="component" value="Unassembled WGS sequence"/>
</dbReference>
<protein>
    <submittedName>
        <fullName evidence="3">Putative methylxanthine N7-demethylase NdmC</fullName>
        <ecNumber evidence="3">1.14.13.128</ecNumber>
    </submittedName>
</protein>
<dbReference type="AlphaFoldDB" id="A0A1X7BNF2"/>
<keyword evidence="4" id="KW-1185">Reference proteome</keyword>
<dbReference type="GO" id="GO:0008168">
    <property type="term" value="F:methyltransferase activity"/>
    <property type="evidence" value="ECO:0007669"/>
    <property type="project" value="UniProtKB-KW"/>
</dbReference>
<dbReference type="EC" id="1.14.13.128" evidence="3"/>
<proteinExistence type="predicted"/>
<evidence type="ECO:0000313" key="4">
    <source>
        <dbReference type="Proteomes" id="UP000193224"/>
    </source>
</evidence>
<dbReference type="GO" id="GO:0016491">
    <property type="term" value="F:oxidoreductase activity"/>
    <property type="evidence" value="ECO:0007669"/>
    <property type="project" value="UniProtKB-KW"/>
</dbReference>
<dbReference type="SUPFAM" id="SSF55961">
    <property type="entry name" value="Bet v1-like"/>
    <property type="match status" value="1"/>
</dbReference>
<dbReference type="PANTHER" id="PTHR21266">
    <property type="entry name" value="IRON-SULFUR DOMAIN CONTAINING PROTEIN"/>
    <property type="match status" value="1"/>
</dbReference>
<dbReference type="EMBL" id="FWXB01000002">
    <property type="protein sequence ID" value="SMC11146.1"/>
    <property type="molecule type" value="Genomic_DNA"/>
</dbReference>
<gene>
    <name evidence="3" type="ORF">ROA7745_00956</name>
</gene>
<dbReference type="Pfam" id="PF19112">
    <property type="entry name" value="VanA_C"/>
    <property type="match status" value="1"/>
</dbReference>
<accession>A0A1X7BNF2</accession>
<evidence type="ECO:0000256" key="1">
    <source>
        <dbReference type="ARBA" id="ARBA00023002"/>
    </source>
</evidence>
<organism evidence="3 4">
    <name type="scientific">Roseovarius aestuarii</name>
    <dbReference type="NCBI Taxonomy" id="475083"/>
    <lineage>
        <taxon>Bacteria</taxon>
        <taxon>Pseudomonadati</taxon>
        <taxon>Pseudomonadota</taxon>
        <taxon>Alphaproteobacteria</taxon>
        <taxon>Rhodobacterales</taxon>
        <taxon>Roseobacteraceae</taxon>
        <taxon>Roseovarius</taxon>
    </lineage>
</organism>
<reference evidence="3 4" key="1">
    <citation type="submission" date="2017-03" db="EMBL/GenBank/DDBJ databases">
        <authorList>
            <person name="Afonso C.L."/>
            <person name="Miller P.J."/>
            <person name="Scott M.A."/>
            <person name="Spackman E."/>
            <person name="Goraichik I."/>
            <person name="Dimitrov K.M."/>
            <person name="Suarez D.L."/>
            <person name="Swayne D.E."/>
        </authorList>
    </citation>
    <scope>NUCLEOTIDE SEQUENCE [LARGE SCALE GENOMIC DNA]</scope>
    <source>
        <strain evidence="3 4">CECT 7745</strain>
    </source>
</reference>
<keyword evidence="3" id="KW-0808">Transferase</keyword>
<dbReference type="GO" id="GO:0032259">
    <property type="term" value="P:methylation"/>
    <property type="evidence" value="ECO:0007669"/>
    <property type="project" value="UniProtKB-KW"/>
</dbReference>
<sequence length="302" mass="34014">MTQACKDPVIHNQWHPLTSLDEIAQGLVHDTVLLEQPLSYAMDDTGALHVWYRTPAQPAHTPYDPAKAGNALPARSKHGYLWTCVGKPPKDLFPVPELLEPDRQNVPTGVFGVNVSAGRTIENFLDMGHFPFVHTGILGEEPRTEVKEYDVEISESRDEILATRCQFYQPKAALASESGADVEYVYRVPHINCALLYKSSPGFEAEGRMDVIYMFLQPMTREWTRAHTGMCVIDLENSYQGIRCFQQVIFGQDKPILENQFPKQLPLDTRAETPIRADKSAIAYRRWLSRKGLTYGVIPAAV</sequence>
<dbReference type="InterPro" id="IPR050584">
    <property type="entry name" value="Cholesterol_7-desaturase"/>
</dbReference>
<dbReference type="Gene3D" id="3.90.380.10">
    <property type="entry name" value="Naphthalene 1,2-dioxygenase Alpha Subunit, Chain A, domain 1"/>
    <property type="match status" value="1"/>
</dbReference>
<evidence type="ECO:0000259" key="2">
    <source>
        <dbReference type="Pfam" id="PF19112"/>
    </source>
</evidence>
<keyword evidence="3" id="KW-0489">Methyltransferase</keyword>
<dbReference type="OrthoDB" id="9769355at2"/>
<feature type="domain" description="Vanillate O-demethylase oxygenase-like C-terminal catalytic" evidence="2">
    <location>
        <begin position="114"/>
        <end position="290"/>
    </location>
</feature>
<evidence type="ECO:0000313" key="3">
    <source>
        <dbReference type="EMBL" id="SMC11146.1"/>
    </source>
</evidence>
<dbReference type="RefSeq" id="WP_085799092.1">
    <property type="nucleotide sequence ID" value="NZ_FWXB01000002.1"/>
</dbReference>
<dbReference type="InterPro" id="IPR044043">
    <property type="entry name" value="VanA_C_cat"/>
</dbReference>